<organism evidence="1 2">
    <name type="scientific">Methylorubrum populi</name>
    <dbReference type="NCBI Taxonomy" id="223967"/>
    <lineage>
        <taxon>Bacteria</taxon>
        <taxon>Pseudomonadati</taxon>
        <taxon>Pseudomonadota</taxon>
        <taxon>Alphaproteobacteria</taxon>
        <taxon>Hyphomicrobiales</taxon>
        <taxon>Methylobacteriaceae</taxon>
        <taxon>Methylorubrum</taxon>
    </lineage>
</organism>
<name>A0A160PD24_9HYPH</name>
<evidence type="ECO:0000313" key="1">
    <source>
        <dbReference type="EMBL" id="BAU89371.1"/>
    </source>
</evidence>
<evidence type="ECO:0000313" key="2">
    <source>
        <dbReference type="Proteomes" id="UP000218288"/>
    </source>
</evidence>
<dbReference type="RefSeq" id="WP_096483902.1">
    <property type="nucleotide sequence ID" value="NZ_AP014809.1"/>
</dbReference>
<gene>
    <name evidence="1" type="primary">zwf</name>
    <name evidence="1" type="ORF">MPPM_0766</name>
</gene>
<reference evidence="1 2" key="1">
    <citation type="journal article" date="2016" name="Genome Announc.">
        <title>Complete Genome Sequence of Methylobacterium populi P-1M, Isolated from Pink-Pigmented Household Biofilm.</title>
        <authorList>
            <person name="Morohoshi T."/>
            <person name="Ikeda T."/>
        </authorList>
    </citation>
    <scope>NUCLEOTIDE SEQUENCE [LARGE SCALE GENOMIC DNA]</scope>
    <source>
        <strain evidence="1 2">P-1M</strain>
    </source>
</reference>
<dbReference type="Proteomes" id="UP000218288">
    <property type="component" value="Chromosome"/>
</dbReference>
<dbReference type="AlphaFoldDB" id="A0A160PD24"/>
<dbReference type="EMBL" id="AP014809">
    <property type="protein sequence ID" value="BAU89371.1"/>
    <property type="molecule type" value="Genomic_DNA"/>
</dbReference>
<sequence length="83" mass="9250">MFARSKELPADSMQAHIIQVYSFNEAQPPAFRYAVLATDTREAMAAVIRKLDFCDTAEVTHDVLDPVIAEQIGLQPGQPHRLP</sequence>
<proteinExistence type="predicted"/>
<protein>
    <submittedName>
        <fullName evidence="1">Glucose-6-phosphate 1-dehydrogenase</fullName>
    </submittedName>
</protein>
<accession>A0A160PD24</accession>